<organism evidence="1 2">
    <name type="scientific">Candidatus Amunia macphersoniae</name>
    <dbReference type="NCBI Taxonomy" id="3127014"/>
    <lineage>
        <taxon>Bacteria</taxon>
        <taxon>Bacillati</taxon>
        <taxon>Candidatus Dormiibacterota</taxon>
        <taxon>Candidatus Dormibacteria</taxon>
        <taxon>Candidatus Aeolococcales</taxon>
        <taxon>Candidatus Aeolococcaceae</taxon>
        <taxon>Candidatus Amunia</taxon>
    </lineage>
</organism>
<reference evidence="1 2" key="1">
    <citation type="submission" date="2020-10" db="EMBL/GenBank/DDBJ databases">
        <title>Ca. Dormibacterota MAGs.</title>
        <authorList>
            <person name="Montgomery K."/>
        </authorList>
    </citation>
    <scope>NUCLEOTIDE SEQUENCE [LARGE SCALE GENOMIC DNA]</scope>
    <source>
        <strain evidence="1">Mitchell_Peninsula_5</strain>
    </source>
</reference>
<evidence type="ECO:0000313" key="1">
    <source>
        <dbReference type="EMBL" id="MBJ7608665.1"/>
    </source>
</evidence>
<sequence>MALAFALFLFGLVALVADGAYLYVWSARVQAAAQNAAQAGANSVDSQYLYGQSDHLVDLGASGGLMAFERGCVEIGDESAQLTDSAGVAQTADRPQPAGNGVRCVTDGCAVFASVEKTVRLPLGLFGETVVVRGVYYAAPVIGAATAAPARCRARAWVSAAPATVP</sequence>
<proteinExistence type="predicted"/>
<dbReference type="EMBL" id="JAEKNN010000022">
    <property type="protein sequence ID" value="MBJ7608665.1"/>
    <property type="molecule type" value="Genomic_DNA"/>
</dbReference>
<gene>
    <name evidence="1" type="ORF">JF887_04435</name>
</gene>
<dbReference type="AlphaFoldDB" id="A0A934KMF4"/>
<name>A0A934KMF4_9BACT</name>
<accession>A0A934KMF4</accession>
<protein>
    <submittedName>
        <fullName evidence="1">Uncharacterized protein</fullName>
    </submittedName>
</protein>
<dbReference type="Proteomes" id="UP000614410">
    <property type="component" value="Unassembled WGS sequence"/>
</dbReference>
<evidence type="ECO:0000313" key="2">
    <source>
        <dbReference type="Proteomes" id="UP000614410"/>
    </source>
</evidence>
<comment type="caution">
    <text evidence="1">The sequence shown here is derived from an EMBL/GenBank/DDBJ whole genome shotgun (WGS) entry which is preliminary data.</text>
</comment>